<dbReference type="Proteomes" id="UP001243989">
    <property type="component" value="Unassembled WGS sequence"/>
</dbReference>
<evidence type="ECO:0000313" key="1">
    <source>
        <dbReference type="EMBL" id="KAK1636058.1"/>
    </source>
</evidence>
<keyword evidence="2" id="KW-1185">Reference proteome</keyword>
<name>A0AAI9ZQ63_9PEZI</name>
<evidence type="ECO:0000313" key="2">
    <source>
        <dbReference type="Proteomes" id="UP001243989"/>
    </source>
</evidence>
<dbReference type="AlphaFoldDB" id="A0AAI9ZQ63"/>
<reference evidence="1" key="1">
    <citation type="submission" date="2021-06" db="EMBL/GenBank/DDBJ databases">
        <title>Comparative genomics, transcriptomics and evolutionary studies reveal genomic signatures of adaptation to plant cell wall in hemibiotrophic fungi.</title>
        <authorList>
            <consortium name="DOE Joint Genome Institute"/>
            <person name="Baroncelli R."/>
            <person name="Diaz J.F."/>
            <person name="Benocci T."/>
            <person name="Peng M."/>
            <person name="Battaglia E."/>
            <person name="Haridas S."/>
            <person name="Andreopoulos W."/>
            <person name="Labutti K."/>
            <person name="Pangilinan J."/>
            <person name="Floch G.L."/>
            <person name="Makela M.R."/>
            <person name="Henrissat B."/>
            <person name="Grigoriev I.V."/>
            <person name="Crouch J.A."/>
            <person name="De Vries R.P."/>
            <person name="Sukno S.A."/>
            <person name="Thon M.R."/>
        </authorList>
    </citation>
    <scope>NUCLEOTIDE SEQUENCE</scope>
    <source>
        <strain evidence="1">CBS 102054</strain>
    </source>
</reference>
<protein>
    <submittedName>
        <fullName evidence="1">Uncharacterized protein</fullName>
    </submittedName>
</protein>
<dbReference type="GeneID" id="85475336"/>
<accession>A0AAI9ZQ63</accession>
<proteinExistence type="predicted"/>
<organism evidence="1 2">
    <name type="scientific">Colletotrichum phormii</name>
    <dbReference type="NCBI Taxonomy" id="359342"/>
    <lineage>
        <taxon>Eukaryota</taxon>
        <taxon>Fungi</taxon>
        <taxon>Dikarya</taxon>
        <taxon>Ascomycota</taxon>
        <taxon>Pezizomycotina</taxon>
        <taxon>Sordariomycetes</taxon>
        <taxon>Hypocreomycetidae</taxon>
        <taxon>Glomerellales</taxon>
        <taxon>Glomerellaceae</taxon>
        <taxon>Colletotrichum</taxon>
        <taxon>Colletotrichum acutatum species complex</taxon>
    </lineage>
</organism>
<gene>
    <name evidence="1" type="ORF">BDP81DRAFT_428961</name>
</gene>
<sequence>MVDLVIPPPSLLLGYFVSSCPPSWSIGTSYSSAKRPSWIAGTSPPILRSRNI</sequence>
<dbReference type="RefSeq" id="XP_060444665.1">
    <property type="nucleotide sequence ID" value="XM_060590474.1"/>
</dbReference>
<comment type="caution">
    <text evidence="1">The sequence shown here is derived from an EMBL/GenBank/DDBJ whole genome shotgun (WGS) entry which is preliminary data.</text>
</comment>
<dbReference type="EMBL" id="JAHMHQ010000011">
    <property type="protein sequence ID" value="KAK1636058.1"/>
    <property type="molecule type" value="Genomic_DNA"/>
</dbReference>